<comment type="caution">
    <text evidence="1">The sequence shown here is derived from an EMBL/GenBank/DDBJ whole genome shotgun (WGS) entry which is preliminary data.</text>
</comment>
<dbReference type="AlphaFoldDB" id="A0ABD3HQ75"/>
<dbReference type="EMBL" id="JBJQOH010000003">
    <property type="protein sequence ID" value="KAL3692532.1"/>
    <property type="molecule type" value="Genomic_DNA"/>
</dbReference>
<name>A0ABD3HQ75_9MARC</name>
<dbReference type="Proteomes" id="UP001633002">
    <property type="component" value="Unassembled WGS sequence"/>
</dbReference>
<organism evidence="1 2">
    <name type="scientific">Riccia sorocarpa</name>
    <dbReference type="NCBI Taxonomy" id="122646"/>
    <lineage>
        <taxon>Eukaryota</taxon>
        <taxon>Viridiplantae</taxon>
        <taxon>Streptophyta</taxon>
        <taxon>Embryophyta</taxon>
        <taxon>Marchantiophyta</taxon>
        <taxon>Marchantiopsida</taxon>
        <taxon>Marchantiidae</taxon>
        <taxon>Marchantiales</taxon>
        <taxon>Ricciaceae</taxon>
        <taxon>Riccia</taxon>
    </lineage>
</organism>
<keyword evidence="2" id="KW-1185">Reference proteome</keyword>
<evidence type="ECO:0000313" key="2">
    <source>
        <dbReference type="Proteomes" id="UP001633002"/>
    </source>
</evidence>
<evidence type="ECO:0000313" key="1">
    <source>
        <dbReference type="EMBL" id="KAL3692532.1"/>
    </source>
</evidence>
<reference evidence="1 2" key="1">
    <citation type="submission" date="2024-09" db="EMBL/GenBank/DDBJ databases">
        <title>Chromosome-scale assembly of Riccia sorocarpa.</title>
        <authorList>
            <person name="Paukszto L."/>
        </authorList>
    </citation>
    <scope>NUCLEOTIDE SEQUENCE [LARGE SCALE GENOMIC DNA]</scope>
    <source>
        <strain evidence="1">LP-2024</strain>
        <tissue evidence="1">Aerial parts of the thallus</tissue>
    </source>
</reference>
<protein>
    <submittedName>
        <fullName evidence="1">Uncharacterized protein</fullName>
    </submittedName>
</protein>
<accession>A0ABD3HQ75</accession>
<gene>
    <name evidence="1" type="ORF">R1sor_006183</name>
</gene>
<sequence length="103" mass="11560">MHQAYKLKLACPHQHFYPFMTSEFELHYGMPAISTLMYHSALCAGLIYTKLDALYHEAGIARVSKTHFMGFQSSANRRVAGILPDEVVHDDKSSVDVIYIGLG</sequence>
<proteinExistence type="predicted"/>